<feature type="domain" description="Coenzyme Q-binding protein COQ10 START" evidence="3">
    <location>
        <begin position="44"/>
        <end position="161"/>
    </location>
</feature>
<dbReference type="SUPFAM" id="SSF55961">
    <property type="entry name" value="Bet v1-like"/>
    <property type="match status" value="1"/>
</dbReference>
<dbReference type="PANTHER" id="PTHR33824">
    <property type="entry name" value="POLYKETIDE CYCLASE/DEHYDRASE AND LIPID TRANSPORT SUPERFAMILY PROTEIN"/>
    <property type="match status" value="1"/>
</dbReference>
<dbReference type="Proteomes" id="UP000734218">
    <property type="component" value="Unassembled WGS sequence"/>
</dbReference>
<dbReference type="EMBL" id="JAATJE010000001">
    <property type="protein sequence ID" value="NJC32933.1"/>
    <property type="molecule type" value="Genomic_DNA"/>
</dbReference>
<evidence type="ECO:0000313" key="5">
    <source>
        <dbReference type="Proteomes" id="UP000734218"/>
    </source>
</evidence>
<dbReference type="InterPro" id="IPR047137">
    <property type="entry name" value="ORF3"/>
</dbReference>
<reference evidence="4 5" key="1">
    <citation type="submission" date="2020-03" db="EMBL/GenBank/DDBJ databases">
        <title>Genomic Encyclopedia of Type Strains, Phase IV (KMG-IV): sequencing the most valuable type-strain genomes for metagenomic binning, comparative biology and taxonomic classification.</title>
        <authorList>
            <person name="Goeker M."/>
        </authorList>
    </citation>
    <scope>NUCLEOTIDE SEQUENCE [LARGE SCALE GENOMIC DNA]</scope>
    <source>
        <strain evidence="4 5">DSM 27651</strain>
    </source>
</reference>
<accession>A0ABX0XIE5</accession>
<dbReference type="RefSeq" id="WP_167952488.1">
    <property type="nucleotide sequence ID" value="NZ_JAATJE010000001.1"/>
</dbReference>
<protein>
    <submittedName>
        <fullName evidence="4">Membrane protein</fullName>
    </submittedName>
</protein>
<evidence type="ECO:0000256" key="1">
    <source>
        <dbReference type="ARBA" id="ARBA00008918"/>
    </source>
</evidence>
<dbReference type="Pfam" id="PF03364">
    <property type="entry name" value="Polyketide_cyc"/>
    <property type="match status" value="1"/>
</dbReference>
<dbReference type="CDD" id="cd07817">
    <property type="entry name" value="SRPBCC_8"/>
    <property type="match status" value="1"/>
</dbReference>
<sequence>MNDTDGVRSDDAPAGTAKSDAADKVGAGLPEQAGDSATVQTVTINKPRQELYSYFRDFSNLPAFMDNVERIEVKDRQLSHWVVKAPAGATVEWDARVTEDRDGELIAWTSEAGADVPNSGRVEFRDASGGRGTVVSATILYDPPAGVVGKLVAKIFQREPAIQARRDLRRFKQLMETGEIATNAMNPAQAREKEQG</sequence>
<name>A0ABX0XIE5_9SPHN</name>
<organism evidence="4 5">
    <name type="scientific">Sphingomonas jejuensis</name>
    <dbReference type="NCBI Taxonomy" id="904715"/>
    <lineage>
        <taxon>Bacteria</taxon>
        <taxon>Pseudomonadati</taxon>
        <taxon>Pseudomonadota</taxon>
        <taxon>Alphaproteobacteria</taxon>
        <taxon>Sphingomonadales</taxon>
        <taxon>Sphingomonadaceae</taxon>
        <taxon>Sphingomonas</taxon>
    </lineage>
</organism>
<comment type="caution">
    <text evidence="4">The sequence shown here is derived from an EMBL/GenBank/DDBJ whole genome shotgun (WGS) entry which is preliminary data.</text>
</comment>
<dbReference type="InterPro" id="IPR005031">
    <property type="entry name" value="COQ10_START"/>
</dbReference>
<dbReference type="InterPro" id="IPR023393">
    <property type="entry name" value="START-like_dom_sf"/>
</dbReference>
<gene>
    <name evidence="4" type="ORF">GGR88_000407</name>
</gene>
<evidence type="ECO:0000256" key="2">
    <source>
        <dbReference type="SAM" id="MobiDB-lite"/>
    </source>
</evidence>
<feature type="region of interest" description="Disordered" evidence="2">
    <location>
        <begin position="1"/>
        <end position="38"/>
    </location>
</feature>
<dbReference type="Gene3D" id="3.30.530.20">
    <property type="match status" value="1"/>
</dbReference>
<proteinExistence type="inferred from homology"/>
<evidence type="ECO:0000313" key="4">
    <source>
        <dbReference type="EMBL" id="NJC32933.1"/>
    </source>
</evidence>
<keyword evidence="5" id="KW-1185">Reference proteome</keyword>
<dbReference type="PANTHER" id="PTHR33824:SF7">
    <property type="entry name" value="POLYKETIDE CYCLASE_DEHYDRASE AND LIPID TRANSPORT SUPERFAMILY PROTEIN"/>
    <property type="match status" value="1"/>
</dbReference>
<comment type="similarity">
    <text evidence="1">Belongs to the ribosome association toxin RatA family.</text>
</comment>
<evidence type="ECO:0000259" key="3">
    <source>
        <dbReference type="Pfam" id="PF03364"/>
    </source>
</evidence>
<feature type="compositionally biased region" description="Basic and acidic residues" evidence="2">
    <location>
        <begin position="1"/>
        <end position="11"/>
    </location>
</feature>